<dbReference type="AlphaFoldDB" id="A0A2P2KDD9"/>
<evidence type="ECO:0000313" key="1">
    <source>
        <dbReference type="EMBL" id="MBX03730.1"/>
    </source>
</evidence>
<organism evidence="1">
    <name type="scientific">Rhizophora mucronata</name>
    <name type="common">Asiatic mangrove</name>
    <dbReference type="NCBI Taxonomy" id="61149"/>
    <lineage>
        <taxon>Eukaryota</taxon>
        <taxon>Viridiplantae</taxon>
        <taxon>Streptophyta</taxon>
        <taxon>Embryophyta</taxon>
        <taxon>Tracheophyta</taxon>
        <taxon>Spermatophyta</taxon>
        <taxon>Magnoliopsida</taxon>
        <taxon>eudicotyledons</taxon>
        <taxon>Gunneridae</taxon>
        <taxon>Pentapetalae</taxon>
        <taxon>rosids</taxon>
        <taxon>fabids</taxon>
        <taxon>Malpighiales</taxon>
        <taxon>Rhizophoraceae</taxon>
        <taxon>Rhizophora</taxon>
    </lineage>
</organism>
<accession>A0A2P2KDD9</accession>
<reference evidence="1" key="1">
    <citation type="submission" date="2018-02" db="EMBL/GenBank/DDBJ databases">
        <title>Rhizophora mucronata_Transcriptome.</title>
        <authorList>
            <person name="Meera S.P."/>
            <person name="Sreeshan A."/>
            <person name="Augustine A."/>
        </authorList>
    </citation>
    <scope>NUCLEOTIDE SEQUENCE</scope>
    <source>
        <tissue evidence="1">Leaf</tissue>
    </source>
</reference>
<dbReference type="EMBL" id="GGEC01023246">
    <property type="protein sequence ID" value="MBX03730.1"/>
    <property type="molecule type" value="Transcribed_RNA"/>
</dbReference>
<proteinExistence type="predicted"/>
<protein>
    <submittedName>
        <fullName evidence="1">Uncharacterized protein</fullName>
    </submittedName>
</protein>
<sequence>MHTEMPLFGYVIHVPSIYLPATNHITPNAGEMENIKVEKLFKCKKRHHKKSVLIQSLS</sequence>
<name>A0A2P2KDD9_RHIMU</name>